<protein>
    <recommendedName>
        <fullName evidence="4">Transposase</fullName>
    </recommendedName>
</protein>
<evidence type="ECO:0000256" key="1">
    <source>
        <dbReference type="SAM" id="MobiDB-lite"/>
    </source>
</evidence>
<gene>
    <name evidence="2" type="ORF">POL25_05100</name>
</gene>
<name>A0ABT5DRT2_9BACT</name>
<accession>A0ABT5DRT2</accession>
<evidence type="ECO:0000313" key="2">
    <source>
        <dbReference type="EMBL" id="MDC0716256.1"/>
    </source>
</evidence>
<feature type="compositionally biased region" description="Basic and acidic residues" evidence="1">
    <location>
        <begin position="1"/>
        <end position="20"/>
    </location>
</feature>
<dbReference type="Proteomes" id="UP001221686">
    <property type="component" value="Unassembled WGS sequence"/>
</dbReference>
<evidence type="ECO:0000313" key="3">
    <source>
        <dbReference type="Proteomes" id="UP001221686"/>
    </source>
</evidence>
<comment type="caution">
    <text evidence="2">The sequence shown here is derived from an EMBL/GenBank/DDBJ whole genome shotgun (WGS) entry which is preliminary data.</text>
</comment>
<feature type="region of interest" description="Disordered" evidence="1">
    <location>
        <begin position="1"/>
        <end position="24"/>
    </location>
</feature>
<dbReference type="RefSeq" id="WP_272084701.1">
    <property type="nucleotide sequence ID" value="NZ_JAQNDL010000001.1"/>
</dbReference>
<keyword evidence="3" id="KW-1185">Reference proteome</keyword>
<reference evidence="2 3" key="1">
    <citation type="submission" date="2022-11" db="EMBL/GenBank/DDBJ databases">
        <title>Minimal conservation of predation-associated metabolite biosynthetic gene clusters underscores biosynthetic potential of Myxococcota including descriptions for ten novel species: Archangium lansinium sp. nov., Myxococcus landrumus sp. nov., Nannocystis bai.</title>
        <authorList>
            <person name="Ahearne A."/>
            <person name="Stevens C."/>
            <person name="Dowd S."/>
        </authorList>
    </citation>
    <scope>NUCLEOTIDE SEQUENCE [LARGE SCALE GENOMIC DNA]</scope>
    <source>
        <strain evidence="2 3">BB15-2</strain>
    </source>
</reference>
<organism evidence="2 3">
    <name type="scientific">Nannocystis bainbridge</name>
    <dbReference type="NCBI Taxonomy" id="2995303"/>
    <lineage>
        <taxon>Bacteria</taxon>
        <taxon>Pseudomonadati</taxon>
        <taxon>Myxococcota</taxon>
        <taxon>Polyangia</taxon>
        <taxon>Nannocystales</taxon>
        <taxon>Nannocystaceae</taxon>
        <taxon>Nannocystis</taxon>
    </lineage>
</organism>
<evidence type="ECO:0008006" key="4">
    <source>
        <dbReference type="Google" id="ProtNLM"/>
    </source>
</evidence>
<dbReference type="EMBL" id="JAQNDL010000001">
    <property type="protein sequence ID" value="MDC0716256.1"/>
    <property type="molecule type" value="Genomic_DNA"/>
</dbReference>
<proteinExistence type="predicted"/>
<sequence>MAGRAHAEVVGHDPETAEKATRRKFTPAYKRKILARTDHASEGQIGALLREEGNPALY</sequence>